<dbReference type="SUPFAM" id="SSF53098">
    <property type="entry name" value="Ribonuclease H-like"/>
    <property type="match status" value="1"/>
</dbReference>
<keyword evidence="2" id="KW-1185">Reference proteome</keyword>
<evidence type="ECO:0000313" key="2">
    <source>
        <dbReference type="Proteomes" id="UP000198881"/>
    </source>
</evidence>
<dbReference type="InterPro" id="IPR012337">
    <property type="entry name" value="RNaseH-like_sf"/>
</dbReference>
<protein>
    <recommendedName>
        <fullName evidence="3">Integrase core domain-containing protein</fullName>
    </recommendedName>
</protein>
<evidence type="ECO:0008006" key="3">
    <source>
        <dbReference type="Google" id="ProtNLM"/>
    </source>
</evidence>
<dbReference type="AlphaFoldDB" id="A0A1I7ME21"/>
<evidence type="ECO:0000313" key="1">
    <source>
        <dbReference type="EMBL" id="SFV20184.1"/>
    </source>
</evidence>
<sequence length="60" mass="6445">MAGLIVPSECGSEFRPLKFQQALKHHRVIESTGPAGASRANAAMESFFTNLQKNVLTADA</sequence>
<name>A0A1I7ME21_9MICC</name>
<organism evidence="1 2">
    <name type="scientific">Micrococcus terreus</name>
    <dbReference type="NCBI Taxonomy" id="574650"/>
    <lineage>
        <taxon>Bacteria</taxon>
        <taxon>Bacillati</taxon>
        <taxon>Actinomycetota</taxon>
        <taxon>Actinomycetes</taxon>
        <taxon>Micrococcales</taxon>
        <taxon>Micrococcaceae</taxon>
        <taxon>Micrococcus</taxon>
    </lineage>
</organism>
<dbReference type="Proteomes" id="UP000198881">
    <property type="component" value="Unassembled WGS sequence"/>
</dbReference>
<dbReference type="OrthoDB" id="4281720at2"/>
<reference evidence="1 2" key="1">
    <citation type="submission" date="2016-10" db="EMBL/GenBank/DDBJ databases">
        <authorList>
            <person name="de Groot N.N."/>
        </authorList>
    </citation>
    <scope>NUCLEOTIDE SEQUENCE [LARGE SCALE GENOMIC DNA]</scope>
    <source>
        <strain evidence="1 2">CGMCC 1.7054</strain>
    </source>
</reference>
<dbReference type="EMBL" id="FPCG01000001">
    <property type="protein sequence ID" value="SFV20184.1"/>
    <property type="molecule type" value="Genomic_DNA"/>
</dbReference>
<dbReference type="STRING" id="574650.SAMN04487966_101201"/>
<gene>
    <name evidence="1" type="ORF">SAMN04487966_101201</name>
</gene>
<proteinExistence type="predicted"/>
<accession>A0A1I7ME21</accession>
<dbReference type="RefSeq" id="WP_091692973.1">
    <property type="nucleotide sequence ID" value="NZ_FPCG01000001.1"/>
</dbReference>